<keyword evidence="17" id="KW-1185">Reference proteome</keyword>
<keyword evidence="9 14" id="KW-0686">Riboflavin biosynthesis</keyword>
<dbReference type="PANTHER" id="PTHR21327:SF34">
    <property type="entry name" value="3,4-DIHYDROXY-2-BUTANONE 4-PHOSPHATE SYNTHASE"/>
    <property type="match status" value="1"/>
</dbReference>
<dbReference type="EMBL" id="CP072642">
    <property type="protein sequence ID" value="QUV93260.1"/>
    <property type="molecule type" value="Genomic_DNA"/>
</dbReference>
<keyword evidence="10 14" id="KW-0479">Metal-binding</keyword>
<dbReference type="Gene3D" id="3.90.870.10">
    <property type="entry name" value="DHBP synthase"/>
    <property type="match status" value="1"/>
</dbReference>
<feature type="site" description="Essential for catalytic activity" evidence="14">
    <location>
        <position position="164"/>
    </location>
</feature>
<evidence type="ECO:0000256" key="5">
    <source>
        <dbReference type="ARBA" id="ARBA00005520"/>
    </source>
</evidence>
<dbReference type="GO" id="GO:0008686">
    <property type="term" value="F:3,4-dihydroxy-2-butanone-4-phosphate synthase activity"/>
    <property type="evidence" value="ECO:0007669"/>
    <property type="project" value="UniProtKB-EC"/>
</dbReference>
<feature type="binding site" evidence="14">
    <location>
        <begin position="27"/>
        <end position="28"/>
    </location>
    <ligand>
        <name>D-ribulose 5-phosphate</name>
        <dbReference type="ChEBI" id="CHEBI:58121"/>
    </ligand>
</feature>
<comment type="similarity">
    <text evidence="6">In the C-terminal section; belongs to the GTP cyclohydrolase II family.</text>
</comment>
<evidence type="ECO:0000313" key="17">
    <source>
        <dbReference type="Proteomes" id="UP000677668"/>
    </source>
</evidence>
<evidence type="ECO:0000256" key="1">
    <source>
        <dbReference type="ARBA" id="ARBA00000141"/>
    </source>
</evidence>
<proteinExistence type="inferred from homology"/>
<reference evidence="16 17" key="1">
    <citation type="submission" date="2021-03" db="EMBL/GenBank/DDBJ databases">
        <title>Genomic and phenotypic characterization of Chloracidobacterium isolates provides evidence for multiple species.</title>
        <authorList>
            <person name="Saini M.K."/>
            <person name="Costas A.M.G."/>
            <person name="Tank M."/>
            <person name="Bryant D.A."/>
        </authorList>
    </citation>
    <scope>NUCLEOTIDE SEQUENCE [LARGE SCALE GENOMIC DNA]</scope>
    <source>
        <strain evidence="16 17">N</strain>
    </source>
</reference>
<dbReference type="Pfam" id="PF00926">
    <property type="entry name" value="DHBP_synthase"/>
    <property type="match status" value="1"/>
</dbReference>
<dbReference type="EC" id="4.1.99.12" evidence="7 14"/>
<evidence type="ECO:0000256" key="7">
    <source>
        <dbReference type="ARBA" id="ARBA00012153"/>
    </source>
</evidence>
<evidence type="ECO:0000256" key="11">
    <source>
        <dbReference type="ARBA" id="ARBA00022842"/>
    </source>
</evidence>
<dbReference type="InterPro" id="IPR000422">
    <property type="entry name" value="DHBP_synthase_RibB"/>
</dbReference>
<dbReference type="InterPro" id="IPR017945">
    <property type="entry name" value="DHBP_synth_RibB-like_a/b_dom"/>
</dbReference>
<dbReference type="NCBIfam" id="TIGR00506">
    <property type="entry name" value="ribB"/>
    <property type="match status" value="1"/>
</dbReference>
<sequence length="365" mass="39653">MALAPIEEAIADIRAGRMVIVVDDEDRENEGDLVCAAEKVTPDIINFMAKYGRGLICLSLTEERCDELDLPLQVANNTSGFGTAFTVSIEAKRGVTTGISAADRATTILTAVNPATRPEDLARPGHVFPLRARRGGVLVRPGQTEASVDLARLAGLTPAGVICEIMNDDGTMARLPQLIEFARRHGLKIVSVADLIRYRLANEIHVRCTAEAIVNLPSGRFRAMTFRSDITDEVHLALVMGEPEKKEAALVRVHSQTLLGDVFEEASDEAGRWLRCALDKIAAEGSGVLLYLRQKHAGTHLEEHLRAIANGQSVVHGSVRDYGTGAQILRALGLHRIRLLTNHPRRLTALEGFGLVFVETVPLDA</sequence>
<evidence type="ECO:0000313" key="16">
    <source>
        <dbReference type="EMBL" id="QUV93260.1"/>
    </source>
</evidence>
<evidence type="ECO:0000256" key="13">
    <source>
        <dbReference type="ARBA" id="ARBA00023239"/>
    </source>
</evidence>
<comment type="function">
    <text evidence="3 14">Catalyzes the conversion of D-ribulose 5-phosphate to formate and 3,4-dihydroxy-2-butanone 4-phosphate.</text>
</comment>
<dbReference type="InterPro" id="IPR036144">
    <property type="entry name" value="RibA-like_sf"/>
</dbReference>
<feature type="binding site" evidence="14">
    <location>
        <position position="32"/>
    </location>
    <ligand>
        <name>D-ribulose 5-phosphate</name>
        <dbReference type="ChEBI" id="CHEBI:58121"/>
    </ligand>
</feature>
<dbReference type="InterPro" id="IPR032677">
    <property type="entry name" value="GTP_cyclohydro_II"/>
</dbReference>
<dbReference type="Gene3D" id="3.40.50.10990">
    <property type="entry name" value="GTP cyclohydrolase II"/>
    <property type="match status" value="1"/>
</dbReference>
<evidence type="ECO:0000256" key="10">
    <source>
        <dbReference type="ARBA" id="ARBA00022723"/>
    </source>
</evidence>
<dbReference type="Pfam" id="PF00925">
    <property type="entry name" value="GTP_cyclohydro2"/>
    <property type="match status" value="1"/>
</dbReference>
<comment type="similarity">
    <text evidence="5">In the N-terminal section; belongs to the DHBP synthase family.</text>
</comment>
<protein>
    <recommendedName>
        <fullName evidence="8 14">3,4-dihydroxy-2-butanone 4-phosphate synthase</fullName>
        <shortName evidence="14">DHBP synthase</shortName>
        <ecNumber evidence="7 14">4.1.99.12</ecNumber>
    </recommendedName>
</protein>
<evidence type="ECO:0000256" key="3">
    <source>
        <dbReference type="ARBA" id="ARBA00002284"/>
    </source>
</evidence>
<evidence type="ECO:0000256" key="9">
    <source>
        <dbReference type="ARBA" id="ARBA00022619"/>
    </source>
</evidence>
<feature type="binding site" evidence="14">
    <location>
        <position position="28"/>
    </location>
    <ligand>
        <name>Mg(2+)</name>
        <dbReference type="ChEBI" id="CHEBI:18420"/>
        <label>1</label>
    </ligand>
</feature>
<feature type="site" description="Essential for catalytic activity" evidence="14">
    <location>
        <position position="126"/>
    </location>
</feature>
<comment type="catalytic activity">
    <reaction evidence="1 14">
        <text>D-ribulose 5-phosphate = (2S)-2-hydroxy-3-oxobutyl phosphate + formate + H(+)</text>
        <dbReference type="Rhea" id="RHEA:18457"/>
        <dbReference type="ChEBI" id="CHEBI:15378"/>
        <dbReference type="ChEBI" id="CHEBI:15740"/>
        <dbReference type="ChEBI" id="CHEBI:58121"/>
        <dbReference type="ChEBI" id="CHEBI:58830"/>
        <dbReference type="EC" id="4.1.99.12"/>
    </reaction>
</comment>
<dbReference type="PANTHER" id="PTHR21327">
    <property type="entry name" value="GTP CYCLOHYDROLASE II-RELATED"/>
    <property type="match status" value="1"/>
</dbReference>
<dbReference type="SUPFAM" id="SSF55821">
    <property type="entry name" value="YrdC/RibB"/>
    <property type="match status" value="1"/>
</dbReference>
<accession>A0ABX8AY17</accession>
<keyword evidence="11 14" id="KW-0460">Magnesium</keyword>
<feature type="binding site" evidence="14">
    <location>
        <position position="28"/>
    </location>
    <ligand>
        <name>Mg(2+)</name>
        <dbReference type="ChEBI" id="CHEBI:18420"/>
        <label>2</label>
    </ligand>
</feature>
<name>A0ABX8AY17_9BACT</name>
<feature type="binding site" evidence="14">
    <location>
        <begin position="140"/>
        <end position="144"/>
    </location>
    <ligand>
        <name>D-ribulose 5-phosphate</name>
        <dbReference type="ChEBI" id="CHEBI:58121"/>
    </ligand>
</feature>
<evidence type="ECO:0000256" key="12">
    <source>
        <dbReference type="ARBA" id="ARBA00023211"/>
    </source>
</evidence>
<feature type="domain" description="GTP cyclohydrolase II" evidence="15">
    <location>
        <begin position="210"/>
        <end position="362"/>
    </location>
</feature>
<evidence type="ECO:0000259" key="15">
    <source>
        <dbReference type="Pfam" id="PF00925"/>
    </source>
</evidence>
<gene>
    <name evidence="14 16" type="primary">ribB</name>
    <name evidence="16" type="ORF">J8C05_07720</name>
</gene>
<dbReference type="PIRSF" id="PIRSF001259">
    <property type="entry name" value="RibA"/>
    <property type="match status" value="1"/>
</dbReference>
<keyword evidence="13 14" id="KW-0456">Lyase</keyword>
<comment type="pathway">
    <text evidence="4 14">Cofactor biosynthesis; riboflavin biosynthesis; 2-hydroxy-3-oxobutyl phosphate from D-ribulose 5-phosphate: step 1/1.</text>
</comment>
<comment type="caution">
    <text evidence="14">Lacks conserved residue(s) required for the propagation of feature annotation.</text>
</comment>
<comment type="similarity">
    <text evidence="14">Belongs to the DHBP synthase family.</text>
</comment>
<dbReference type="RefSeq" id="WP_211421655.1">
    <property type="nucleotide sequence ID" value="NZ_CP072642.1"/>
</dbReference>
<dbReference type="HAMAP" id="MF_00180">
    <property type="entry name" value="RibB"/>
    <property type="match status" value="1"/>
</dbReference>
<evidence type="ECO:0000256" key="6">
    <source>
        <dbReference type="ARBA" id="ARBA00008976"/>
    </source>
</evidence>
<comment type="cofactor">
    <cofactor evidence="2">
        <name>Mn(2+)</name>
        <dbReference type="ChEBI" id="CHEBI:29035"/>
    </cofactor>
</comment>
<evidence type="ECO:0000256" key="8">
    <source>
        <dbReference type="ARBA" id="ARBA00018836"/>
    </source>
</evidence>
<dbReference type="SUPFAM" id="SSF142695">
    <property type="entry name" value="RibA-like"/>
    <property type="match status" value="1"/>
</dbReference>
<comment type="subunit">
    <text evidence="14">Homodimer.</text>
</comment>
<evidence type="ECO:0000256" key="4">
    <source>
        <dbReference type="ARBA" id="ARBA00004904"/>
    </source>
</evidence>
<dbReference type="Proteomes" id="UP000677668">
    <property type="component" value="Chromosome 1"/>
</dbReference>
<evidence type="ECO:0000256" key="2">
    <source>
        <dbReference type="ARBA" id="ARBA00001936"/>
    </source>
</evidence>
<keyword evidence="12 14" id="KW-0464">Manganese</keyword>
<organism evidence="16 17">
    <name type="scientific">Chloracidobacterium sp. N</name>
    <dbReference type="NCBI Taxonomy" id="2821540"/>
    <lineage>
        <taxon>Bacteria</taxon>
        <taxon>Pseudomonadati</taxon>
        <taxon>Acidobacteriota</taxon>
        <taxon>Terriglobia</taxon>
        <taxon>Terriglobales</taxon>
        <taxon>Acidobacteriaceae</taxon>
        <taxon>Chloracidobacterium</taxon>
        <taxon>Chloracidobacterium aggregatum</taxon>
    </lineage>
</organism>
<comment type="cofactor">
    <cofactor evidence="14">
        <name>Mg(2+)</name>
        <dbReference type="ChEBI" id="CHEBI:18420"/>
    </cofactor>
    <cofactor evidence="14">
        <name>Mn(2+)</name>
        <dbReference type="ChEBI" id="CHEBI:29035"/>
    </cofactor>
    <text evidence="14">Binds 2 divalent metal cations per subunit. Magnesium or manganese.</text>
</comment>
<evidence type="ECO:0000256" key="14">
    <source>
        <dbReference type="HAMAP-Rule" id="MF_00180"/>
    </source>
</evidence>